<dbReference type="RefSeq" id="WP_280617458.1">
    <property type="nucleotide sequence ID" value="NZ_JAROYP010000010.1"/>
</dbReference>
<evidence type="ECO:0000313" key="4">
    <source>
        <dbReference type="EMBL" id="MDH5162560.1"/>
    </source>
</evidence>
<dbReference type="PANTHER" id="PTHR33308">
    <property type="entry name" value="PEPTIDOGLYCAN HYDROLASE FLGJ"/>
    <property type="match status" value="1"/>
</dbReference>
<dbReference type="Pfam" id="PF01832">
    <property type="entry name" value="Glucosaminidase"/>
    <property type="match status" value="1"/>
</dbReference>
<dbReference type="EMBL" id="JAROYP010000010">
    <property type="protein sequence ID" value="MDH5162560.1"/>
    <property type="molecule type" value="Genomic_DNA"/>
</dbReference>
<comment type="caution">
    <text evidence="4">The sequence shown here is derived from an EMBL/GenBank/DDBJ whole genome shotgun (WGS) entry which is preliminary data.</text>
</comment>
<dbReference type="InterPro" id="IPR051056">
    <property type="entry name" value="Glycosyl_Hydrolase_73"/>
</dbReference>
<dbReference type="GO" id="GO:0004040">
    <property type="term" value="F:amidase activity"/>
    <property type="evidence" value="ECO:0007669"/>
    <property type="project" value="InterPro"/>
</dbReference>
<dbReference type="AlphaFoldDB" id="A0AAW6SWH7"/>
<dbReference type="Gene3D" id="4.10.80.30">
    <property type="entry name" value="DNA polymerase, domain 6"/>
    <property type="match status" value="1"/>
</dbReference>
<gene>
    <name evidence="4" type="ORF">P5X88_16630</name>
</gene>
<accession>A0AAW6SWH7</accession>
<dbReference type="SMART" id="SM00047">
    <property type="entry name" value="LYZ2"/>
    <property type="match status" value="1"/>
</dbReference>
<proteinExistence type="predicted"/>
<dbReference type="PANTHER" id="PTHR33308:SF10">
    <property type="entry name" value="EXO-GLUCOSAMINIDASE LYTG"/>
    <property type="match status" value="1"/>
</dbReference>
<protein>
    <submittedName>
        <fullName evidence="4">Glycoside hydrolase family 73 protein</fullName>
    </submittedName>
</protein>
<evidence type="ECO:0000256" key="2">
    <source>
        <dbReference type="SAM" id="Coils"/>
    </source>
</evidence>
<organism evidence="4 5">
    <name type="scientific">Heyndrickxia oleronia</name>
    <dbReference type="NCBI Taxonomy" id="38875"/>
    <lineage>
        <taxon>Bacteria</taxon>
        <taxon>Bacillati</taxon>
        <taxon>Bacillota</taxon>
        <taxon>Bacilli</taxon>
        <taxon>Bacillales</taxon>
        <taxon>Bacillaceae</taxon>
        <taxon>Heyndrickxia</taxon>
    </lineage>
</organism>
<dbReference type="PRINTS" id="PR01002">
    <property type="entry name" value="FLGFLGJ"/>
</dbReference>
<reference evidence="4" key="1">
    <citation type="submission" date="2023-03" db="EMBL/GenBank/DDBJ databases">
        <title>Bacterial isolates from washroom surfaces on a university campus.</title>
        <authorList>
            <person name="Holman D.B."/>
            <person name="Gzyl K.E."/>
            <person name="Taheri A.E."/>
        </authorList>
    </citation>
    <scope>NUCLEOTIDE SEQUENCE</scope>
    <source>
        <strain evidence="4">RD03</strain>
    </source>
</reference>
<evidence type="ECO:0000259" key="3">
    <source>
        <dbReference type="SMART" id="SM00047"/>
    </source>
</evidence>
<name>A0AAW6SWH7_9BACI</name>
<keyword evidence="2" id="KW-0175">Coiled coil</keyword>
<feature type="domain" description="Mannosyl-glycoprotein endo-beta-N-acetylglucosamidase-like" evidence="3">
    <location>
        <begin position="2"/>
        <end position="148"/>
    </location>
</feature>
<feature type="coiled-coil region" evidence="2">
    <location>
        <begin position="216"/>
        <end position="243"/>
    </location>
</feature>
<keyword evidence="1 4" id="KW-0378">Hydrolase</keyword>
<evidence type="ECO:0000313" key="5">
    <source>
        <dbReference type="Proteomes" id="UP001159179"/>
    </source>
</evidence>
<sequence>MSFINEITPYAQRIQKDYGILASLIIAQAILESNWGRSTLAVKGKNIFGIKGEYKGQSIILETTEYVNGKPVNVDKAFRKYPTWFESMVDLANLYNTGDSRGRYKKIIGETDYKKAAQEVKNSGYATDPNYANKIIEIIESNELTEYDSTELSSIRVDSKNINKEVPIVNVRDINKVSTWAEKDWKEATSNGYYDGTRPGANLTREESAIVVNRLRNNFLKLIAENKEDIQRLETRLQEIEKQNHLA</sequence>
<dbReference type="Proteomes" id="UP001159179">
    <property type="component" value="Unassembled WGS sequence"/>
</dbReference>
<dbReference type="InterPro" id="IPR002901">
    <property type="entry name" value="MGlyc_endo_b_GlcNAc-like_dom"/>
</dbReference>
<dbReference type="Gene3D" id="1.10.530.10">
    <property type="match status" value="1"/>
</dbReference>
<evidence type="ECO:0000256" key="1">
    <source>
        <dbReference type="ARBA" id="ARBA00022801"/>
    </source>
</evidence>